<evidence type="ECO:0000313" key="10">
    <source>
        <dbReference type="Proteomes" id="UP000547209"/>
    </source>
</evidence>
<dbReference type="Pfam" id="PF00528">
    <property type="entry name" value="BPD_transp_1"/>
    <property type="match status" value="1"/>
</dbReference>
<comment type="caution">
    <text evidence="9">The sequence shown here is derived from an EMBL/GenBank/DDBJ whole genome shotgun (WGS) entry which is preliminary data.</text>
</comment>
<gene>
    <name evidence="9" type="ORF">H7C19_25245</name>
</gene>
<dbReference type="InterPro" id="IPR035906">
    <property type="entry name" value="MetI-like_sf"/>
</dbReference>
<comment type="similarity">
    <text evidence="7">Belongs to the binding-protein-dependent transport system permease family.</text>
</comment>
<name>A0A7X0RX64_9BACL</name>
<feature type="transmembrane region" description="Helical" evidence="7">
    <location>
        <begin position="26"/>
        <end position="51"/>
    </location>
</feature>
<evidence type="ECO:0000256" key="4">
    <source>
        <dbReference type="ARBA" id="ARBA00022692"/>
    </source>
</evidence>
<dbReference type="Gene3D" id="1.10.3720.10">
    <property type="entry name" value="MetI-like"/>
    <property type="match status" value="1"/>
</dbReference>
<dbReference type="CDD" id="cd06261">
    <property type="entry name" value="TM_PBP2"/>
    <property type="match status" value="1"/>
</dbReference>
<keyword evidence="6 7" id="KW-0472">Membrane</keyword>
<accession>A0A7X0RX64</accession>
<keyword evidence="3" id="KW-1003">Cell membrane</keyword>
<dbReference type="EMBL" id="JACJVP010000043">
    <property type="protein sequence ID" value="MBB6673995.1"/>
    <property type="molecule type" value="Genomic_DNA"/>
</dbReference>
<feature type="transmembrane region" description="Helical" evidence="7">
    <location>
        <begin position="279"/>
        <end position="298"/>
    </location>
</feature>
<feature type="domain" description="ABC transmembrane type-1" evidence="8">
    <location>
        <begin position="88"/>
        <end position="298"/>
    </location>
</feature>
<dbReference type="PANTHER" id="PTHR43744">
    <property type="entry name" value="ABC TRANSPORTER PERMEASE PROTEIN MG189-RELATED-RELATED"/>
    <property type="match status" value="1"/>
</dbReference>
<evidence type="ECO:0000313" key="9">
    <source>
        <dbReference type="EMBL" id="MBB6673995.1"/>
    </source>
</evidence>
<feature type="transmembrane region" description="Helical" evidence="7">
    <location>
        <begin position="202"/>
        <end position="223"/>
    </location>
</feature>
<feature type="transmembrane region" description="Helical" evidence="7">
    <location>
        <begin position="155"/>
        <end position="176"/>
    </location>
</feature>
<dbReference type="InterPro" id="IPR000515">
    <property type="entry name" value="MetI-like"/>
</dbReference>
<dbReference type="PANTHER" id="PTHR43744:SF9">
    <property type="entry name" value="POLYGALACTURONAN_RHAMNOGALACTURONAN TRANSPORT SYSTEM PERMEASE PROTEIN YTCP"/>
    <property type="match status" value="1"/>
</dbReference>
<evidence type="ECO:0000256" key="3">
    <source>
        <dbReference type="ARBA" id="ARBA00022475"/>
    </source>
</evidence>
<dbReference type="AlphaFoldDB" id="A0A7X0RX64"/>
<proteinExistence type="inferred from homology"/>
<dbReference type="SUPFAM" id="SSF161098">
    <property type="entry name" value="MetI-like"/>
    <property type="match status" value="1"/>
</dbReference>
<comment type="subcellular location">
    <subcellularLocation>
        <location evidence="1 7">Cell membrane</location>
        <topology evidence="1 7">Multi-pass membrane protein</topology>
    </subcellularLocation>
</comment>
<keyword evidence="2 7" id="KW-0813">Transport</keyword>
<dbReference type="PROSITE" id="PS50928">
    <property type="entry name" value="ABC_TM1"/>
    <property type="match status" value="1"/>
</dbReference>
<sequence length="313" mass="34540">MSSTDAVKSAPKRPYSPNAVSRGTNAVIHAIFILCTIACVFPLALVIVVSFTDEMSILKHGYQLIPDKLSAMAYHLLLNDATQIVRSYGVSIFVTVAGTALSLLLTAAFAYPISRSGLPYRHAFAFFIFFTMLFNGGLVPWYLVYVKYLHLGNSIWALIIPMLIQPFNVLIMRTFFSTTIPAPLLEAATIDGAGEFKIFRRIVLPLSLPVIATIGLFNTLMYWNDWFMSLVFINDNKTVSVQYLMYKTMLNIQYLTSNVQASQALSQGGGAVQLPSESIRMAMAVVGIGPIILAYPFFQKYFVKGLTIGAVKG</sequence>
<dbReference type="Proteomes" id="UP000547209">
    <property type="component" value="Unassembled WGS sequence"/>
</dbReference>
<keyword evidence="4 7" id="KW-0812">Transmembrane</keyword>
<reference evidence="9 10" key="1">
    <citation type="submission" date="2020-08" db="EMBL/GenBank/DDBJ databases">
        <title>Cohnella phylogeny.</title>
        <authorList>
            <person name="Dunlap C."/>
        </authorList>
    </citation>
    <scope>NUCLEOTIDE SEQUENCE [LARGE SCALE GENOMIC DNA]</scope>
    <source>
        <strain evidence="9 10">DSM 28246</strain>
    </source>
</reference>
<keyword evidence="10" id="KW-1185">Reference proteome</keyword>
<evidence type="ECO:0000256" key="2">
    <source>
        <dbReference type="ARBA" id="ARBA00022448"/>
    </source>
</evidence>
<evidence type="ECO:0000256" key="7">
    <source>
        <dbReference type="RuleBase" id="RU363032"/>
    </source>
</evidence>
<organism evidence="9 10">
    <name type="scientific">Cohnella nanjingensis</name>
    <dbReference type="NCBI Taxonomy" id="1387779"/>
    <lineage>
        <taxon>Bacteria</taxon>
        <taxon>Bacillati</taxon>
        <taxon>Bacillota</taxon>
        <taxon>Bacilli</taxon>
        <taxon>Bacillales</taxon>
        <taxon>Paenibacillaceae</taxon>
        <taxon>Cohnella</taxon>
    </lineage>
</organism>
<feature type="transmembrane region" description="Helical" evidence="7">
    <location>
        <begin position="123"/>
        <end position="143"/>
    </location>
</feature>
<keyword evidence="5 7" id="KW-1133">Transmembrane helix</keyword>
<evidence type="ECO:0000256" key="1">
    <source>
        <dbReference type="ARBA" id="ARBA00004651"/>
    </source>
</evidence>
<evidence type="ECO:0000256" key="6">
    <source>
        <dbReference type="ARBA" id="ARBA00023136"/>
    </source>
</evidence>
<feature type="transmembrane region" description="Helical" evidence="7">
    <location>
        <begin position="88"/>
        <end position="111"/>
    </location>
</feature>
<evidence type="ECO:0000259" key="8">
    <source>
        <dbReference type="PROSITE" id="PS50928"/>
    </source>
</evidence>
<dbReference type="GO" id="GO:0005886">
    <property type="term" value="C:plasma membrane"/>
    <property type="evidence" value="ECO:0007669"/>
    <property type="project" value="UniProtKB-SubCell"/>
</dbReference>
<dbReference type="RefSeq" id="WP_185671859.1">
    <property type="nucleotide sequence ID" value="NZ_JACJVP010000043.1"/>
</dbReference>
<evidence type="ECO:0000256" key="5">
    <source>
        <dbReference type="ARBA" id="ARBA00022989"/>
    </source>
</evidence>
<dbReference type="GO" id="GO:0055085">
    <property type="term" value="P:transmembrane transport"/>
    <property type="evidence" value="ECO:0007669"/>
    <property type="project" value="InterPro"/>
</dbReference>
<protein>
    <submittedName>
        <fullName evidence="9">Carbohydrate ABC transporter permease</fullName>
    </submittedName>
</protein>